<dbReference type="RefSeq" id="WP_069664421.1">
    <property type="nucleotide sequence ID" value="NZ_JBHUJJ010000001.1"/>
</dbReference>
<proteinExistence type="predicted"/>
<dbReference type="AlphaFoldDB" id="A0A1E5GEH0"/>
<protein>
    <recommendedName>
        <fullName evidence="1">YdhG-like domain-containing protein</fullName>
    </recommendedName>
</protein>
<comment type="caution">
    <text evidence="2">The sequence shown here is derived from an EMBL/GenBank/DDBJ whole genome shotgun (WGS) entry which is preliminary data.</text>
</comment>
<keyword evidence="3" id="KW-1185">Reference proteome</keyword>
<dbReference type="EMBL" id="MIJY01000043">
    <property type="protein sequence ID" value="OEG10640.1"/>
    <property type="molecule type" value="Genomic_DNA"/>
</dbReference>
<sequence>MKDSQNDNVAQVFEEYPEALRLPLLKLRALIFEVGEKTPGVGEIEESLKWHQPTYTTSQTKSGTPIRMDRFGEGKIAIFFHCQTTLIEEFRALFPTVFEFSKNRAIVLRPDAELPLTELSFCIQRALTYHQKEKKG</sequence>
<evidence type="ECO:0000313" key="3">
    <source>
        <dbReference type="Proteomes" id="UP000095094"/>
    </source>
</evidence>
<reference evidence="3" key="1">
    <citation type="submission" date="2016-09" db="EMBL/GenBank/DDBJ databases">
        <authorList>
            <person name="Gulvik C.A."/>
        </authorList>
    </citation>
    <scope>NUCLEOTIDE SEQUENCE [LARGE SCALE GENOMIC DNA]</scope>
    <source>
        <strain evidence="3">LMG 8895</strain>
    </source>
</reference>
<dbReference type="Pfam" id="PF08818">
    <property type="entry name" value="DUF1801"/>
    <property type="match status" value="1"/>
</dbReference>
<gene>
    <name evidence="2" type="ORF">BCR25_09255</name>
</gene>
<feature type="domain" description="YdhG-like" evidence="1">
    <location>
        <begin position="24"/>
        <end position="127"/>
    </location>
</feature>
<dbReference type="Proteomes" id="UP000095094">
    <property type="component" value="Unassembled WGS sequence"/>
</dbReference>
<dbReference type="OrthoDB" id="328972at2"/>
<organism evidence="2 3">
    <name type="scientific">Enterococcus termitis</name>
    <dbReference type="NCBI Taxonomy" id="332950"/>
    <lineage>
        <taxon>Bacteria</taxon>
        <taxon>Bacillati</taxon>
        <taxon>Bacillota</taxon>
        <taxon>Bacilli</taxon>
        <taxon>Lactobacillales</taxon>
        <taxon>Enterococcaceae</taxon>
        <taxon>Enterococcus</taxon>
    </lineage>
</organism>
<evidence type="ECO:0000259" key="1">
    <source>
        <dbReference type="Pfam" id="PF08818"/>
    </source>
</evidence>
<dbReference type="InterPro" id="IPR014922">
    <property type="entry name" value="YdhG-like"/>
</dbReference>
<evidence type="ECO:0000313" key="2">
    <source>
        <dbReference type="EMBL" id="OEG10640.1"/>
    </source>
</evidence>
<accession>A0A1E5GEH0</accession>
<name>A0A1E5GEH0_9ENTE</name>
<dbReference type="SUPFAM" id="SSF159888">
    <property type="entry name" value="YdhG-like"/>
    <property type="match status" value="1"/>
</dbReference>